<reference evidence="3" key="1">
    <citation type="submission" date="2018-06" db="EMBL/GenBank/DDBJ databases">
        <authorList>
            <person name="Zhirakovskaya E."/>
        </authorList>
    </citation>
    <scope>NUCLEOTIDE SEQUENCE</scope>
</reference>
<dbReference type="Pfam" id="PF05036">
    <property type="entry name" value="SPOR"/>
    <property type="match status" value="1"/>
</dbReference>
<dbReference type="EMBL" id="UOFM01000289">
    <property type="protein sequence ID" value="VAW78961.1"/>
    <property type="molecule type" value="Genomic_DNA"/>
</dbReference>
<accession>A0A3B0YHQ7</accession>
<dbReference type="SMART" id="SM00382">
    <property type="entry name" value="AAA"/>
    <property type="match status" value="1"/>
</dbReference>
<dbReference type="InterPro" id="IPR049945">
    <property type="entry name" value="AAA_22"/>
</dbReference>
<dbReference type="InterPro" id="IPR027417">
    <property type="entry name" value="P-loop_NTPase"/>
</dbReference>
<sequence>MSNSATPGQPEYLQAWSLRRHPFAEGLDAQFFYAGSTLMQRLDLLTHLVQFSESIVVVSGPPGSGKSTLLEQFLGHINPHWTVCQMDGKQGDKLADQLAKTIGVEPGEDERTLLTRWVAQSDPAQQMIIVLDDADKLDESACRRLCELTDLTDGDRLRIVLFGTASALDRVRTLLEQLTNKHTCQALELPKLTEEETASYLMYRLAVAGYSGESPFTPTEVRAICKSADGRPGQINRLAHESLVEHHMRAKIKKRAPVQRSRKKNATPLWVGASLVIVALAGYLGWQRIAPTEVPYSNSTPPEFALVEQPLALPENVIDDGAKTPARPPQSGQQRTEAASPDIDKPVADNPVATVTPVITPPIIDAPSKPAEASETGTRLAADTTSVVAPPSSQPVPTLVAEPPHRENWLLQQPPGTFTLQLLGSRDQASIADYIRRNALEPEKTAWYRGRYRGSDWYVLLYGNYPDKVAALAARSTLPAKVQKAKPWPRSLKSVQDSIREVQ</sequence>
<dbReference type="PANTHER" id="PTHR35894:SF1">
    <property type="entry name" value="PHOSPHORIBULOKINASE _ URIDINE KINASE FAMILY"/>
    <property type="match status" value="1"/>
</dbReference>
<dbReference type="GO" id="GO:0042834">
    <property type="term" value="F:peptidoglycan binding"/>
    <property type="evidence" value="ECO:0007669"/>
    <property type="project" value="InterPro"/>
</dbReference>
<dbReference type="Gene3D" id="3.40.50.300">
    <property type="entry name" value="P-loop containing nucleotide triphosphate hydrolases"/>
    <property type="match status" value="1"/>
</dbReference>
<dbReference type="Gene3D" id="3.30.70.1070">
    <property type="entry name" value="Sporulation related repeat"/>
    <property type="match status" value="1"/>
</dbReference>
<dbReference type="InterPro" id="IPR003593">
    <property type="entry name" value="AAA+_ATPase"/>
</dbReference>
<dbReference type="AlphaFoldDB" id="A0A3B0YHQ7"/>
<organism evidence="3">
    <name type="scientific">hydrothermal vent metagenome</name>
    <dbReference type="NCBI Taxonomy" id="652676"/>
    <lineage>
        <taxon>unclassified sequences</taxon>
        <taxon>metagenomes</taxon>
        <taxon>ecological metagenomes</taxon>
    </lineage>
</organism>
<feature type="domain" description="SPOR" evidence="2">
    <location>
        <begin position="412"/>
        <end position="491"/>
    </location>
</feature>
<gene>
    <name evidence="3" type="ORF">MNBD_GAMMA14-699</name>
</gene>
<evidence type="ECO:0000259" key="2">
    <source>
        <dbReference type="PROSITE" id="PS51724"/>
    </source>
</evidence>
<dbReference type="Pfam" id="PF13401">
    <property type="entry name" value="AAA_22"/>
    <property type="match status" value="1"/>
</dbReference>
<dbReference type="CDD" id="cd00267">
    <property type="entry name" value="ABC_ATPase"/>
    <property type="match status" value="1"/>
</dbReference>
<dbReference type="SUPFAM" id="SSF52540">
    <property type="entry name" value="P-loop containing nucleoside triphosphate hydrolases"/>
    <property type="match status" value="1"/>
</dbReference>
<protein>
    <recommendedName>
        <fullName evidence="2">SPOR domain-containing protein</fullName>
    </recommendedName>
</protein>
<evidence type="ECO:0000256" key="1">
    <source>
        <dbReference type="SAM" id="MobiDB-lite"/>
    </source>
</evidence>
<proteinExistence type="predicted"/>
<dbReference type="PROSITE" id="PS51724">
    <property type="entry name" value="SPOR"/>
    <property type="match status" value="1"/>
</dbReference>
<dbReference type="GO" id="GO:0016887">
    <property type="term" value="F:ATP hydrolysis activity"/>
    <property type="evidence" value="ECO:0007669"/>
    <property type="project" value="InterPro"/>
</dbReference>
<dbReference type="InterPro" id="IPR036680">
    <property type="entry name" value="SPOR-like_sf"/>
</dbReference>
<dbReference type="PANTHER" id="PTHR35894">
    <property type="entry name" value="GENERAL SECRETION PATHWAY PROTEIN A-RELATED"/>
    <property type="match status" value="1"/>
</dbReference>
<dbReference type="InterPro" id="IPR007730">
    <property type="entry name" value="SPOR-like_dom"/>
</dbReference>
<feature type="region of interest" description="Disordered" evidence="1">
    <location>
        <begin position="318"/>
        <end position="349"/>
    </location>
</feature>
<name>A0A3B0YHQ7_9ZZZZ</name>
<evidence type="ECO:0000313" key="3">
    <source>
        <dbReference type="EMBL" id="VAW78961.1"/>
    </source>
</evidence>
<dbReference type="InterPro" id="IPR052026">
    <property type="entry name" value="ExeA_AAA_ATPase_DNA-bind"/>
</dbReference>